<dbReference type="InterPro" id="IPR011712">
    <property type="entry name" value="Sig_transdc_His_kin_sub3_dim/P"/>
</dbReference>
<dbReference type="Pfam" id="PF01590">
    <property type="entry name" value="GAF"/>
    <property type="match status" value="3"/>
</dbReference>
<dbReference type="Pfam" id="PF02518">
    <property type="entry name" value="HATPase_c"/>
    <property type="match status" value="1"/>
</dbReference>
<evidence type="ECO:0000256" key="3">
    <source>
        <dbReference type="ARBA" id="ARBA00022553"/>
    </source>
</evidence>
<dbReference type="AlphaFoldDB" id="A0A6P2BTU4"/>
<keyword evidence="7" id="KW-0067">ATP-binding</keyword>
<keyword evidence="3" id="KW-0597">Phosphoprotein</keyword>
<evidence type="ECO:0000256" key="1">
    <source>
        <dbReference type="ARBA" id="ARBA00000085"/>
    </source>
</evidence>
<dbReference type="InterPro" id="IPR036890">
    <property type="entry name" value="HATPase_C_sf"/>
</dbReference>
<dbReference type="PANTHER" id="PTHR24421:SF10">
    <property type="entry name" value="NITRATE_NITRITE SENSOR PROTEIN NARQ"/>
    <property type="match status" value="1"/>
</dbReference>
<evidence type="ECO:0000256" key="8">
    <source>
        <dbReference type="ARBA" id="ARBA00023012"/>
    </source>
</evidence>
<feature type="domain" description="GAF" evidence="9">
    <location>
        <begin position="250"/>
        <end position="399"/>
    </location>
</feature>
<dbReference type="EMBL" id="RPFW01000005">
    <property type="protein sequence ID" value="TVZ02474.1"/>
    <property type="molecule type" value="Genomic_DNA"/>
</dbReference>
<dbReference type="Pfam" id="PF07730">
    <property type="entry name" value="HisKA_3"/>
    <property type="match status" value="1"/>
</dbReference>
<accession>A0A6P2BTU4</accession>
<comment type="caution">
    <text evidence="10">The sequence shown here is derived from an EMBL/GenBank/DDBJ whole genome shotgun (WGS) entry which is preliminary data.</text>
</comment>
<dbReference type="GO" id="GO:0000155">
    <property type="term" value="F:phosphorelay sensor kinase activity"/>
    <property type="evidence" value="ECO:0007669"/>
    <property type="project" value="InterPro"/>
</dbReference>
<sequence length="777" mass="81272">MPRPSSSRGRSISISGKVAVARHVYLGLTFWDDCVWLRRKAGGRASGAAARAALMDARADDRIAEELTALRRLATLAAAGTEPQEVFAAVAAEAGQLLDADLAGVGRYDQGGATTYLARWSAARQDLGEDARPRQSGPNVSTLVMETGQPARIDEFSQASGHTAEVIRTFGIRSTVGAPIRVEGRLWGVLSVASTSEERLPADTEARLAAFTELAATAIAGAQARMDLRGYAEEQAALRRVATLVATGTAPEDVYAAVAAEAGRLLGADLTAVARYEPGEMLTVLGAWKSAGTILPFTVGTRTALGGRNLSTLVFRTGGPIRIDDYSGATGAAAAIGRDWGYRAAVGVPISVEGKLWGVMTAVSTREERLRADAEARLAGFAELAGTAIANAQARVDLRGYADEQAALRRVATLVARGSAPDEVFAAVAEEIGRVLGADFTGMSRYDADGMATAMGMWTSTDTPWPMAIGDRVELGGKNVSTIVGQTGQPARVEDYRSSSGAFAMAGRGWGFGSAVGVPIRVEDRLWGVVTVAYARMAALPPDIEARLAGFTELVGTAIANAEAQAALAASRTRIVAAADEARRRIERDLHDGAQQRLVTLALRLREAKATAPSGTEALISRLDEMVDGLEAALEELREIARGIHPAVLANGGLRPALRALARRSPVPVDLRVQVKGRLPDPVEIAAYYVVSEALTNTARHACATDVCVEVAVGETTLRISVRDDGRGGADVGGGSGLTGLKDRVEALSGRTTLHSPSGAGTALEVHIPLRPAGHTG</sequence>
<protein>
    <recommendedName>
        <fullName evidence="2">histidine kinase</fullName>
        <ecNumber evidence="2">2.7.13.3</ecNumber>
    </recommendedName>
</protein>
<dbReference type="OrthoDB" id="3217947at2"/>
<evidence type="ECO:0000256" key="4">
    <source>
        <dbReference type="ARBA" id="ARBA00022679"/>
    </source>
</evidence>
<dbReference type="Gene3D" id="1.20.5.1930">
    <property type="match status" value="1"/>
</dbReference>
<organism evidence="10 11">
    <name type="scientific">Trebonia kvetii</name>
    <dbReference type="NCBI Taxonomy" id="2480626"/>
    <lineage>
        <taxon>Bacteria</taxon>
        <taxon>Bacillati</taxon>
        <taxon>Actinomycetota</taxon>
        <taxon>Actinomycetes</taxon>
        <taxon>Streptosporangiales</taxon>
        <taxon>Treboniaceae</taxon>
        <taxon>Trebonia</taxon>
    </lineage>
</organism>
<gene>
    <name evidence="10" type="ORF">EAS64_27145</name>
</gene>
<keyword evidence="6" id="KW-0418">Kinase</keyword>
<dbReference type="SUPFAM" id="SSF55781">
    <property type="entry name" value="GAF domain-like"/>
    <property type="match status" value="3"/>
</dbReference>
<evidence type="ECO:0000256" key="5">
    <source>
        <dbReference type="ARBA" id="ARBA00022741"/>
    </source>
</evidence>
<evidence type="ECO:0000313" key="10">
    <source>
        <dbReference type="EMBL" id="TVZ02474.1"/>
    </source>
</evidence>
<proteinExistence type="predicted"/>
<dbReference type="GO" id="GO:0016020">
    <property type="term" value="C:membrane"/>
    <property type="evidence" value="ECO:0007669"/>
    <property type="project" value="InterPro"/>
</dbReference>
<dbReference type="Proteomes" id="UP000460272">
    <property type="component" value="Unassembled WGS sequence"/>
</dbReference>
<dbReference type="GO" id="GO:0005524">
    <property type="term" value="F:ATP binding"/>
    <property type="evidence" value="ECO:0007669"/>
    <property type="project" value="UniProtKB-KW"/>
</dbReference>
<dbReference type="InterPro" id="IPR003594">
    <property type="entry name" value="HATPase_dom"/>
</dbReference>
<name>A0A6P2BTU4_9ACTN</name>
<dbReference type="EC" id="2.7.13.3" evidence="2"/>
<dbReference type="GO" id="GO:0046983">
    <property type="term" value="F:protein dimerization activity"/>
    <property type="evidence" value="ECO:0007669"/>
    <property type="project" value="InterPro"/>
</dbReference>
<dbReference type="SUPFAM" id="SSF55874">
    <property type="entry name" value="ATPase domain of HSP90 chaperone/DNA topoisomerase II/histidine kinase"/>
    <property type="match status" value="1"/>
</dbReference>
<dbReference type="PANTHER" id="PTHR24421">
    <property type="entry name" value="NITRATE/NITRITE SENSOR PROTEIN NARX-RELATED"/>
    <property type="match status" value="1"/>
</dbReference>
<reference evidence="10 11" key="1">
    <citation type="submission" date="2018-11" db="EMBL/GenBank/DDBJ databases">
        <title>Trebonia kvetii gen.nov., sp.nov., a novel acidophilic actinobacterium, and proposal of the new actinobacterial family Treboniaceae fam. nov.</title>
        <authorList>
            <person name="Rapoport D."/>
            <person name="Sagova-Mareckova M."/>
            <person name="Sedlacek I."/>
            <person name="Provaznik J."/>
            <person name="Kralova S."/>
            <person name="Pavlinic D."/>
            <person name="Benes V."/>
            <person name="Kopecky J."/>
        </authorList>
    </citation>
    <scope>NUCLEOTIDE SEQUENCE [LARGE SCALE GENOMIC DNA]</scope>
    <source>
        <strain evidence="10 11">15Tr583</strain>
    </source>
</reference>
<keyword evidence="8" id="KW-0902">Two-component regulatory system</keyword>
<keyword evidence="11" id="KW-1185">Reference proteome</keyword>
<feature type="domain" description="GAF" evidence="9">
    <location>
        <begin position="82"/>
        <end position="229"/>
    </location>
</feature>
<dbReference type="InterPro" id="IPR029016">
    <property type="entry name" value="GAF-like_dom_sf"/>
</dbReference>
<dbReference type="Gene3D" id="3.30.565.10">
    <property type="entry name" value="Histidine kinase-like ATPase, C-terminal domain"/>
    <property type="match status" value="1"/>
</dbReference>
<comment type="catalytic activity">
    <reaction evidence="1">
        <text>ATP + protein L-histidine = ADP + protein N-phospho-L-histidine.</text>
        <dbReference type="EC" id="2.7.13.3"/>
    </reaction>
</comment>
<evidence type="ECO:0000259" key="9">
    <source>
        <dbReference type="SMART" id="SM00065"/>
    </source>
</evidence>
<dbReference type="Gene3D" id="3.30.450.40">
    <property type="match status" value="3"/>
</dbReference>
<keyword evidence="4" id="KW-0808">Transferase</keyword>
<evidence type="ECO:0000313" key="11">
    <source>
        <dbReference type="Proteomes" id="UP000460272"/>
    </source>
</evidence>
<evidence type="ECO:0000256" key="6">
    <source>
        <dbReference type="ARBA" id="ARBA00022777"/>
    </source>
</evidence>
<dbReference type="SMART" id="SM00065">
    <property type="entry name" value="GAF"/>
    <property type="match status" value="3"/>
</dbReference>
<dbReference type="InterPro" id="IPR050482">
    <property type="entry name" value="Sensor_HK_TwoCompSys"/>
</dbReference>
<feature type="domain" description="GAF" evidence="9">
    <location>
        <begin position="420"/>
        <end position="569"/>
    </location>
</feature>
<evidence type="ECO:0000256" key="2">
    <source>
        <dbReference type="ARBA" id="ARBA00012438"/>
    </source>
</evidence>
<dbReference type="InterPro" id="IPR003018">
    <property type="entry name" value="GAF"/>
</dbReference>
<evidence type="ECO:0000256" key="7">
    <source>
        <dbReference type="ARBA" id="ARBA00022840"/>
    </source>
</evidence>
<keyword evidence="5" id="KW-0547">Nucleotide-binding</keyword>